<sequence length="377" mass="40242" precursor="true">MTSGLWLVCTLIAVIGSAYALLAATLVTRFAAGKKPTLRDAEDVTLLKPLHGSEPELDSNLNSFCAQAYAADIQMVCGVQDPHDPAILFVQNLRAQFPNSDIRLAVGSKPNLGNPKIANIINMMPNAAHDVLILSDSDMKVEPDYVANIVAALQQPEVGLVTCLYRGRAVGGIWSRLAAAAVDQHFLPSVVVGLHFGLAQPCFGSTIALRRETLQRIGGFEAFADALADDYEMGAAVRRLGLKVAIPPNTLGHTFADASFAQMISHELRWARTIRLVDPMGYAGSIVTHPLPFALAALPLSGFSAIAFMILAATLASRLFVPIQVERLPGGGKSALLLSPLRDLVSFAVFVASFVPGSVSWRGRRYSVETDGSVTPL</sequence>
<dbReference type="GO" id="GO:0008120">
    <property type="term" value="F:ceramide glucosyltransferase activity"/>
    <property type="evidence" value="ECO:0007669"/>
    <property type="project" value="TreeGrafter"/>
</dbReference>
<evidence type="ECO:0000256" key="3">
    <source>
        <dbReference type="ARBA" id="ARBA00004991"/>
    </source>
</evidence>
<dbReference type="EMBL" id="CP002083">
    <property type="protein sequence ID" value="ADJ22304.1"/>
    <property type="molecule type" value="Genomic_DNA"/>
</dbReference>
<name>D8JS45_HYPDA</name>
<dbReference type="KEGG" id="hdn:Hden_0483"/>
<dbReference type="InterPro" id="IPR017835">
    <property type="entry name" value="Hopen-assoc_HpnI"/>
</dbReference>
<evidence type="ECO:0000256" key="5">
    <source>
        <dbReference type="ARBA" id="ARBA00022679"/>
    </source>
</evidence>
<evidence type="ECO:0000256" key="9">
    <source>
        <dbReference type="SAM" id="Phobius"/>
    </source>
</evidence>
<feature type="transmembrane region" description="Helical" evidence="9">
    <location>
        <begin position="293"/>
        <end position="321"/>
    </location>
</feature>
<keyword evidence="5 10" id="KW-0808">Transferase</keyword>
<proteinExistence type="predicted"/>
<keyword evidence="4" id="KW-0328">Glycosyltransferase</keyword>
<evidence type="ECO:0000313" key="11">
    <source>
        <dbReference type="Proteomes" id="UP000002033"/>
    </source>
</evidence>
<dbReference type="AlphaFoldDB" id="D8JS45"/>
<dbReference type="eggNOG" id="COG1215">
    <property type="taxonomic scope" value="Bacteria"/>
</dbReference>
<dbReference type="STRING" id="582899.Hden_0483"/>
<dbReference type="Pfam" id="PF13506">
    <property type="entry name" value="Glyco_transf_21"/>
    <property type="match status" value="1"/>
</dbReference>
<evidence type="ECO:0000313" key="10">
    <source>
        <dbReference type="EMBL" id="ADJ22304.1"/>
    </source>
</evidence>
<feature type="transmembrane region" description="Helical" evidence="9">
    <location>
        <begin position="341"/>
        <end position="361"/>
    </location>
</feature>
<dbReference type="OrthoDB" id="9814255at2"/>
<evidence type="ECO:0000256" key="7">
    <source>
        <dbReference type="ARBA" id="ARBA00022989"/>
    </source>
</evidence>
<evidence type="ECO:0000256" key="1">
    <source>
        <dbReference type="ARBA" id="ARBA00004141"/>
    </source>
</evidence>
<dbReference type="Gene3D" id="3.90.550.10">
    <property type="entry name" value="Spore Coat Polysaccharide Biosynthesis Protein SpsA, Chain A"/>
    <property type="match status" value="1"/>
</dbReference>
<protein>
    <submittedName>
        <fullName evidence="10">Hopanoid biosynthesis associated glycosyl transferase protein HpnI</fullName>
    </submittedName>
</protein>
<dbReference type="CAZy" id="GT21">
    <property type="family name" value="Glycosyltransferase Family 21"/>
</dbReference>
<dbReference type="PANTHER" id="PTHR12726:SF0">
    <property type="entry name" value="CERAMIDE GLUCOSYLTRANSFERASE"/>
    <property type="match status" value="1"/>
</dbReference>
<dbReference type="HOGENOM" id="CLU_030898_2_0_5"/>
<comment type="subcellular location">
    <subcellularLocation>
        <location evidence="1">Membrane</location>
        <topology evidence="1">Multi-pass membrane protein</topology>
    </subcellularLocation>
</comment>
<reference evidence="11" key="1">
    <citation type="journal article" date="2011" name="J. Bacteriol.">
        <title>Genome sequences of eight morphologically diverse alphaproteobacteria.</title>
        <authorList>
            <consortium name="US DOE Joint Genome Institute"/>
            <person name="Brown P.J."/>
            <person name="Kysela D.T."/>
            <person name="Buechlein A."/>
            <person name="Hemmerich C."/>
            <person name="Brun Y.V."/>
        </authorList>
    </citation>
    <scope>NUCLEOTIDE SEQUENCE [LARGE SCALE GENOMIC DNA]</scope>
    <source>
        <strain evidence="11">ATCC 51888 / DSM 1869 / NCIB 11706 / TK 0415</strain>
    </source>
</reference>
<dbReference type="InterPro" id="IPR025993">
    <property type="entry name" value="Ceramide_glucosylTrfase"/>
</dbReference>
<gene>
    <name evidence="10" type="ordered locus">Hden_0483</name>
</gene>
<dbReference type="Proteomes" id="UP000002033">
    <property type="component" value="Chromosome"/>
</dbReference>
<dbReference type="CDD" id="cd02520">
    <property type="entry name" value="Glucosylceramide_synthase"/>
    <property type="match status" value="1"/>
</dbReference>
<evidence type="ECO:0000256" key="8">
    <source>
        <dbReference type="ARBA" id="ARBA00023136"/>
    </source>
</evidence>
<dbReference type="NCBIfam" id="TIGR03472">
    <property type="entry name" value="HpnI"/>
    <property type="match status" value="1"/>
</dbReference>
<dbReference type="GO" id="GO:0006679">
    <property type="term" value="P:glucosylceramide biosynthetic process"/>
    <property type="evidence" value="ECO:0007669"/>
    <property type="project" value="TreeGrafter"/>
</dbReference>
<dbReference type="RefSeq" id="WP_013214523.1">
    <property type="nucleotide sequence ID" value="NC_014313.1"/>
</dbReference>
<organism evidence="10 11">
    <name type="scientific">Hyphomicrobium denitrificans (strain ATCC 51888 / DSM 1869 / NCIMB 11706 / TK 0415)</name>
    <dbReference type="NCBI Taxonomy" id="582899"/>
    <lineage>
        <taxon>Bacteria</taxon>
        <taxon>Pseudomonadati</taxon>
        <taxon>Pseudomonadota</taxon>
        <taxon>Alphaproteobacteria</taxon>
        <taxon>Hyphomicrobiales</taxon>
        <taxon>Hyphomicrobiaceae</taxon>
        <taxon>Hyphomicrobium</taxon>
    </lineage>
</organism>
<keyword evidence="8 9" id="KW-0472">Membrane</keyword>
<dbReference type="GO" id="GO:0016020">
    <property type="term" value="C:membrane"/>
    <property type="evidence" value="ECO:0007669"/>
    <property type="project" value="UniProtKB-SubCell"/>
</dbReference>
<dbReference type="InterPro" id="IPR029044">
    <property type="entry name" value="Nucleotide-diphossugar_trans"/>
</dbReference>
<keyword evidence="6 9" id="KW-0812">Transmembrane</keyword>
<evidence type="ECO:0000256" key="2">
    <source>
        <dbReference type="ARBA" id="ARBA00004760"/>
    </source>
</evidence>
<accession>D8JS45</accession>
<keyword evidence="11" id="KW-1185">Reference proteome</keyword>
<comment type="pathway">
    <text evidence="2">Lipid metabolism; sphingolipid metabolism.</text>
</comment>
<dbReference type="PANTHER" id="PTHR12726">
    <property type="entry name" value="CERAMIDE GLUCOSYLTRANSFERASE"/>
    <property type="match status" value="1"/>
</dbReference>
<dbReference type="SUPFAM" id="SSF53448">
    <property type="entry name" value="Nucleotide-diphospho-sugar transferases"/>
    <property type="match status" value="1"/>
</dbReference>
<keyword evidence="7 9" id="KW-1133">Transmembrane helix</keyword>
<evidence type="ECO:0000256" key="6">
    <source>
        <dbReference type="ARBA" id="ARBA00022692"/>
    </source>
</evidence>
<evidence type="ECO:0000256" key="4">
    <source>
        <dbReference type="ARBA" id="ARBA00022676"/>
    </source>
</evidence>
<comment type="pathway">
    <text evidence="3">Sphingolipid metabolism.</text>
</comment>